<dbReference type="eggNOG" id="COG0425">
    <property type="taxonomic scope" value="Bacteria"/>
</dbReference>
<reference evidence="1 2" key="1">
    <citation type="submission" date="2014-08" db="EMBL/GenBank/DDBJ databases">
        <title>Comparative genomics of the Paenibacillus odorifer group.</title>
        <authorList>
            <person name="den Bakker H.C."/>
            <person name="Tsai Y.-C."/>
            <person name="Martin N."/>
            <person name="Korlach J."/>
            <person name="Wiedmann M."/>
        </authorList>
    </citation>
    <scope>NUCLEOTIDE SEQUENCE [LARGE SCALE GENOMIC DNA]</scope>
    <source>
        <strain evidence="1 2">DSM 1735</strain>
    </source>
</reference>
<gene>
    <name evidence="1" type="ORF">PDUR_01290</name>
</gene>
<proteinExistence type="predicted"/>
<organism evidence="1 2">
    <name type="scientific">Paenibacillus durus</name>
    <name type="common">Paenibacillus azotofixans</name>
    <dbReference type="NCBI Taxonomy" id="44251"/>
    <lineage>
        <taxon>Bacteria</taxon>
        <taxon>Bacillati</taxon>
        <taxon>Bacillota</taxon>
        <taxon>Bacilli</taxon>
        <taxon>Bacillales</taxon>
        <taxon>Paenibacillaceae</taxon>
        <taxon>Paenibacillus</taxon>
    </lineage>
</organism>
<dbReference type="AlphaFoldDB" id="A0A089HJF1"/>
<dbReference type="KEGG" id="pdu:PDUR_01290"/>
<dbReference type="Proteomes" id="UP000029409">
    <property type="component" value="Chromosome"/>
</dbReference>
<dbReference type="Pfam" id="PF02635">
    <property type="entry name" value="DsrE"/>
    <property type="match status" value="1"/>
</dbReference>
<name>A0A089HJF1_PAEDU</name>
<evidence type="ECO:0000313" key="2">
    <source>
        <dbReference type="Proteomes" id="UP000029409"/>
    </source>
</evidence>
<protein>
    <submittedName>
        <fullName evidence="1">Transcriptional regulator</fullName>
    </submittedName>
</protein>
<sequence>MNRKIIFLTTDSMGNGDTRLGEQLLESYFTLLKQQEQLPAAVFCVNRGVLALTGKSMASLHLKELADRGVPVLACATCVNYYGVGDQLYAGEVSSMGHFIELSAQYEVITLS</sequence>
<evidence type="ECO:0000313" key="1">
    <source>
        <dbReference type="EMBL" id="AIQ10805.1"/>
    </source>
</evidence>
<dbReference type="RefSeq" id="WP_042204733.1">
    <property type="nucleotide sequence ID" value="NZ_CP009288.1"/>
</dbReference>
<dbReference type="EMBL" id="CP009288">
    <property type="protein sequence ID" value="AIQ10805.1"/>
    <property type="molecule type" value="Genomic_DNA"/>
</dbReference>
<dbReference type="InterPro" id="IPR027396">
    <property type="entry name" value="DsrEFH-like"/>
</dbReference>
<dbReference type="OrthoDB" id="9801500at2"/>
<dbReference type="SUPFAM" id="SSF75169">
    <property type="entry name" value="DsrEFH-like"/>
    <property type="match status" value="1"/>
</dbReference>
<dbReference type="InterPro" id="IPR003787">
    <property type="entry name" value="Sulphur_relay_DsrE/F-like"/>
</dbReference>
<accession>A0A089HJF1</accession>
<dbReference type="STRING" id="44251.PDUR_01290"/>
<keyword evidence="2" id="KW-1185">Reference proteome</keyword>
<dbReference type="Gene3D" id="3.40.1260.10">
    <property type="entry name" value="DsrEFH-like"/>
    <property type="match status" value="1"/>
</dbReference>